<organism evidence="10 11">
    <name type="scientific">Sphingobacterium faecale</name>
    <dbReference type="NCBI Taxonomy" id="2803775"/>
    <lineage>
        <taxon>Bacteria</taxon>
        <taxon>Pseudomonadati</taxon>
        <taxon>Bacteroidota</taxon>
        <taxon>Sphingobacteriia</taxon>
        <taxon>Sphingobacteriales</taxon>
        <taxon>Sphingobacteriaceae</taxon>
        <taxon>Sphingobacterium</taxon>
    </lineage>
</organism>
<dbReference type="Gene3D" id="2.60.40.290">
    <property type="match status" value="1"/>
</dbReference>
<dbReference type="Proteomes" id="UP000625283">
    <property type="component" value="Unassembled WGS sequence"/>
</dbReference>
<dbReference type="SUPFAM" id="SSF55545">
    <property type="entry name" value="beta-N-acetylhexosaminidase-like domain"/>
    <property type="match status" value="1"/>
</dbReference>
<dbReference type="InterPro" id="IPR015883">
    <property type="entry name" value="Glyco_hydro_20_cat"/>
</dbReference>
<dbReference type="InterPro" id="IPR012291">
    <property type="entry name" value="CBM2_carb-bd_dom_sf"/>
</dbReference>
<dbReference type="EMBL" id="JAERTY010000012">
    <property type="protein sequence ID" value="MBL1410983.1"/>
    <property type="molecule type" value="Genomic_DNA"/>
</dbReference>
<evidence type="ECO:0000256" key="4">
    <source>
        <dbReference type="ARBA" id="ARBA00022801"/>
    </source>
</evidence>
<evidence type="ECO:0000256" key="7">
    <source>
        <dbReference type="ARBA" id="ARBA00033000"/>
    </source>
</evidence>
<evidence type="ECO:0000313" key="11">
    <source>
        <dbReference type="Proteomes" id="UP000625283"/>
    </source>
</evidence>
<dbReference type="RefSeq" id="WP_202104705.1">
    <property type="nucleotide sequence ID" value="NZ_JAERTY010000012.1"/>
</dbReference>
<comment type="catalytic activity">
    <reaction evidence="1">
        <text>Hydrolysis of terminal non-reducing N-acetyl-D-hexosamine residues in N-acetyl-beta-D-hexosaminides.</text>
        <dbReference type="EC" id="3.2.1.52"/>
    </reaction>
</comment>
<feature type="chain" id="PRO_5046896839" description="beta-N-acetylhexosaminidase" evidence="8">
    <location>
        <begin position="23"/>
        <end position="837"/>
    </location>
</feature>
<dbReference type="PANTHER" id="PTHR22600:SF57">
    <property type="entry name" value="BETA-N-ACETYLHEXOSAMINIDASE"/>
    <property type="match status" value="1"/>
</dbReference>
<evidence type="ECO:0000259" key="9">
    <source>
        <dbReference type="SMART" id="SM01081"/>
    </source>
</evidence>
<evidence type="ECO:0000256" key="3">
    <source>
        <dbReference type="ARBA" id="ARBA00012663"/>
    </source>
</evidence>
<dbReference type="Pfam" id="PF13290">
    <property type="entry name" value="CHB_HEX_C_1"/>
    <property type="match status" value="1"/>
</dbReference>
<dbReference type="InterPro" id="IPR015882">
    <property type="entry name" value="HEX_bac_N"/>
</dbReference>
<dbReference type="Pfam" id="PF00728">
    <property type="entry name" value="Glyco_hydro_20"/>
    <property type="match status" value="1"/>
</dbReference>
<dbReference type="Pfam" id="PF02838">
    <property type="entry name" value="Glyco_hydro_20b"/>
    <property type="match status" value="1"/>
</dbReference>
<reference evidence="10 11" key="1">
    <citation type="submission" date="2021-01" db="EMBL/GenBank/DDBJ databases">
        <title>C459-1 draft genome sequence.</title>
        <authorList>
            <person name="Zhang X.-F."/>
        </authorList>
    </citation>
    <scope>NUCLEOTIDE SEQUENCE [LARGE SCALE GENOMIC DNA]</scope>
    <source>
        <strain evidence="11">C459-1</strain>
    </source>
</reference>
<keyword evidence="4" id="KW-0378">Hydrolase</keyword>
<protein>
    <recommendedName>
        <fullName evidence="3">beta-N-acetylhexosaminidase</fullName>
        <ecNumber evidence="3">3.2.1.52</ecNumber>
    </recommendedName>
    <alternativeName>
        <fullName evidence="6">Beta-N-acetylhexosaminidase</fullName>
    </alternativeName>
    <alternativeName>
        <fullName evidence="7">N-acetyl-beta-glucosaminidase</fullName>
    </alternativeName>
</protein>
<dbReference type="InterPro" id="IPR017853">
    <property type="entry name" value="GH"/>
</dbReference>
<evidence type="ECO:0000313" key="10">
    <source>
        <dbReference type="EMBL" id="MBL1410983.1"/>
    </source>
</evidence>
<dbReference type="InterPro" id="IPR059177">
    <property type="entry name" value="GH29D-like_dom"/>
</dbReference>
<gene>
    <name evidence="10" type="ORF">JKG61_19650</name>
</gene>
<dbReference type="SUPFAM" id="SSF49384">
    <property type="entry name" value="Carbohydrate-binding domain"/>
    <property type="match status" value="1"/>
</dbReference>
<dbReference type="Gene3D" id="2.60.40.10">
    <property type="entry name" value="Immunoglobulins"/>
    <property type="match status" value="1"/>
</dbReference>
<dbReference type="InterPro" id="IPR008965">
    <property type="entry name" value="CBM2/CBM3_carb-bd_dom_sf"/>
</dbReference>
<dbReference type="InterPro" id="IPR004866">
    <property type="entry name" value="CHB/HEX_N_dom"/>
</dbReference>
<evidence type="ECO:0000256" key="8">
    <source>
        <dbReference type="SAM" id="SignalP"/>
    </source>
</evidence>
<dbReference type="Gene3D" id="3.30.379.10">
    <property type="entry name" value="Chitobiase/beta-hexosaminidase domain 2-like"/>
    <property type="match status" value="1"/>
</dbReference>
<dbReference type="InterPro" id="IPR013783">
    <property type="entry name" value="Ig-like_fold"/>
</dbReference>
<dbReference type="InterPro" id="IPR029018">
    <property type="entry name" value="Hex-like_dom2"/>
</dbReference>
<dbReference type="SMART" id="SM01081">
    <property type="entry name" value="CHB_HEX"/>
    <property type="match status" value="1"/>
</dbReference>
<comment type="similarity">
    <text evidence="2">Belongs to the glycosyl hydrolase 20 family.</text>
</comment>
<keyword evidence="5" id="KW-0326">Glycosidase</keyword>
<evidence type="ECO:0000256" key="1">
    <source>
        <dbReference type="ARBA" id="ARBA00001231"/>
    </source>
</evidence>
<dbReference type="SUPFAM" id="SSF81296">
    <property type="entry name" value="E set domains"/>
    <property type="match status" value="1"/>
</dbReference>
<evidence type="ECO:0000256" key="6">
    <source>
        <dbReference type="ARBA" id="ARBA00030512"/>
    </source>
</evidence>
<dbReference type="PANTHER" id="PTHR22600">
    <property type="entry name" value="BETA-HEXOSAMINIDASE"/>
    <property type="match status" value="1"/>
</dbReference>
<feature type="domain" description="Chitobiase/beta-hexosaminidases N-terminal" evidence="9">
    <location>
        <begin position="25"/>
        <end position="174"/>
    </location>
</feature>
<dbReference type="InterPro" id="IPR025705">
    <property type="entry name" value="Beta_hexosaminidase_sua/sub"/>
</dbReference>
<accession>A0ABS1R8H8</accession>
<dbReference type="PRINTS" id="PR00738">
    <property type="entry name" value="GLHYDRLASE20"/>
</dbReference>
<keyword evidence="8" id="KW-0732">Signal</keyword>
<proteinExistence type="inferred from homology"/>
<dbReference type="Pfam" id="PF03173">
    <property type="entry name" value="CHB_HEX"/>
    <property type="match status" value="1"/>
</dbReference>
<evidence type="ECO:0000256" key="2">
    <source>
        <dbReference type="ARBA" id="ARBA00006285"/>
    </source>
</evidence>
<dbReference type="InterPro" id="IPR014756">
    <property type="entry name" value="Ig_E-set"/>
</dbReference>
<keyword evidence="11" id="KW-1185">Reference proteome</keyword>
<comment type="caution">
    <text evidence="10">The sequence shown here is derived from an EMBL/GenBank/DDBJ whole genome shotgun (WGS) entry which is preliminary data.</text>
</comment>
<sequence length="837" mass="95349">MKIIKAIICCLLCSFVVYPALAQSAKINLEWELLTNLPQSSFKSEAEFRIHNKGEELTDKNWTIFFSMAPIAVGILDSSSLLGVEHINGDWYRLYPKKGFRLSPGQTARIHYGNNKHITKEVLAPMGPYMVRYDDGGKELGIADIAQYHLVPFTRDEQLVRGTAEGYGPFSLERVYNENKDLTDIPKDQLIPIIPTPHAYTRHDGILLLDGNWNMKHAKELQFEADYLRDKTAELRPGLKKRSQQGPLIQLSIDTKVLEGHKEGYSLTIDATGVQIKGTNTTGVFYGVQSLLSLIASSPMKDGLLSLSHVSILDKPRLDFRSLHLDVARNFQRKETVLKTIDILAHYKLNNLLLYTSEDEGWRIEIPGLPELTEIGSQRLHPTNGVESKGVMPAYGSGAYATDKNSGSGFYSRNEFIEILKYAKARHINVIPELNFPGHARAAIIAMENRYQKYMKLGDQHKAEEYRLLDPNDKSDYLSPQYFKDNTVSIGRESSYRFYEKIIDEFTSMYKEAGLKLEKIHAGGDEVAQKAWSQSPEVQNWAADRNVKNDFLSLQAAFFKELVHRMEKKGLEVHGWEEVVIEHEDKKYFPNPTFVGKKVVPYIWNNEYSYPDMGYKLANMGYDVILCNVTNLYFDLAYNNDPKTPGLLWAGFVDTKKAFSFAPYHFQNSTLINRFGKDVFHDSSPTFERLKDEAKGRIRGVQAQMWAETILSAEMLESYLLPKLIGFAEMAWSKERAWESQEGRAERIRAIDKDWNSFANRIAKFELPILSHWNQGYNFWMPPIGRQSSHGRVAANICFPGMTIRYTTDGSPVTPRSPRYTGPIPDTGNVLFKAFVN</sequence>
<name>A0ABS1R8H8_9SPHI</name>
<dbReference type="SUPFAM" id="SSF51445">
    <property type="entry name" value="(Trans)glycosidases"/>
    <property type="match status" value="1"/>
</dbReference>
<evidence type="ECO:0000256" key="5">
    <source>
        <dbReference type="ARBA" id="ARBA00023295"/>
    </source>
</evidence>
<dbReference type="Gene3D" id="3.20.20.80">
    <property type="entry name" value="Glycosidases"/>
    <property type="match status" value="1"/>
</dbReference>
<feature type="signal peptide" evidence="8">
    <location>
        <begin position="1"/>
        <end position="22"/>
    </location>
</feature>
<dbReference type="EC" id="3.2.1.52" evidence="3"/>